<sequence length="408" mass="44956">MAKRRINLEFPGSDGLTIAGVLEIPENTPHAFALFAHCFTCGKDVVAASRISRYLVERGFAVLRFDFTGIGSSEGEFADSNFTSNVKDLLFAANFLREDYLAPALLIGHSLGGAAVLSAASEIPEAKGVVTIGAPADPNHVMNQFVCDVPVIEEHGEAVVSLANRDFTIKKQFLDDLNSQNQMEKIAHLHKALLVFHSPIDETVNIREAEKIYITAKHPKSFVSLDTADHLLTSAEDAEYVAATIAAWASRYIDSTYGVKQFESNLSKGHVKVNEKNRAFLRTVVSDHHAWFADEPTSMGGSDLGPDPYEHLLAALGTCTSMTIRMYANHKNIPLDDIVVEVSHNREHVTDCEGCADSPKKIEVLERSIELKGELSPAQRKRLLEIADRCPVHRTLESELHIRTELVD</sequence>
<proteinExistence type="predicted"/>
<evidence type="ECO:0000313" key="2">
    <source>
        <dbReference type="EMBL" id="TQV75186.1"/>
    </source>
</evidence>
<dbReference type="Gene3D" id="3.30.300.20">
    <property type="match status" value="1"/>
</dbReference>
<dbReference type="OrthoDB" id="9789573at2"/>
<dbReference type="InterPro" id="IPR003718">
    <property type="entry name" value="OsmC/Ohr_fam"/>
</dbReference>
<accession>A0A545TDE1</accession>
<dbReference type="RefSeq" id="WP_142941803.1">
    <property type="nucleotide sequence ID" value="NZ_VIKR01000002.1"/>
</dbReference>
<dbReference type="PANTHER" id="PTHR39624">
    <property type="entry name" value="PROTEIN INVOLVED IN RIMO-MEDIATED BETA-METHYLTHIOLATION OF RIBOSOMAL PROTEIN S12 YCAO"/>
    <property type="match status" value="1"/>
</dbReference>
<keyword evidence="3" id="KW-1185">Reference proteome</keyword>
<dbReference type="SUPFAM" id="SSF82784">
    <property type="entry name" value="OsmC-like"/>
    <property type="match status" value="1"/>
</dbReference>
<organism evidence="2 3">
    <name type="scientific">Aliikangiella marina</name>
    <dbReference type="NCBI Taxonomy" id="1712262"/>
    <lineage>
        <taxon>Bacteria</taxon>
        <taxon>Pseudomonadati</taxon>
        <taxon>Pseudomonadota</taxon>
        <taxon>Gammaproteobacteria</taxon>
        <taxon>Oceanospirillales</taxon>
        <taxon>Pleioneaceae</taxon>
        <taxon>Aliikangiella</taxon>
    </lineage>
</organism>
<dbReference type="InterPro" id="IPR036102">
    <property type="entry name" value="OsmC/Ohrsf"/>
</dbReference>
<evidence type="ECO:0000259" key="1">
    <source>
        <dbReference type="Pfam" id="PF12146"/>
    </source>
</evidence>
<dbReference type="EMBL" id="VIKR01000002">
    <property type="protein sequence ID" value="TQV75186.1"/>
    <property type="molecule type" value="Genomic_DNA"/>
</dbReference>
<dbReference type="InterPro" id="IPR029058">
    <property type="entry name" value="AB_hydrolase_fold"/>
</dbReference>
<reference evidence="2 3" key="1">
    <citation type="submission" date="2019-06" db="EMBL/GenBank/DDBJ databases">
        <title>Draft genome of Aliikangiella marina GYP-15.</title>
        <authorList>
            <person name="Wang G."/>
        </authorList>
    </citation>
    <scope>NUCLEOTIDE SEQUENCE [LARGE SCALE GENOMIC DNA]</scope>
    <source>
        <strain evidence="2 3">GYP-15</strain>
    </source>
</reference>
<keyword evidence="2" id="KW-0378">Hydrolase</keyword>
<dbReference type="AlphaFoldDB" id="A0A545TDE1"/>
<gene>
    <name evidence="2" type="ORF">FLL45_09615</name>
</gene>
<dbReference type="Pfam" id="PF12146">
    <property type="entry name" value="Hydrolase_4"/>
    <property type="match status" value="1"/>
</dbReference>
<dbReference type="Gene3D" id="3.40.50.1820">
    <property type="entry name" value="alpha/beta hydrolase"/>
    <property type="match status" value="1"/>
</dbReference>
<evidence type="ECO:0000313" key="3">
    <source>
        <dbReference type="Proteomes" id="UP000317839"/>
    </source>
</evidence>
<protein>
    <submittedName>
        <fullName evidence="2">Alpha/beta fold hydrolase</fullName>
    </submittedName>
</protein>
<name>A0A545TDE1_9GAMM</name>
<dbReference type="Pfam" id="PF02566">
    <property type="entry name" value="OsmC"/>
    <property type="match status" value="1"/>
</dbReference>
<dbReference type="InterPro" id="IPR022742">
    <property type="entry name" value="Hydrolase_4"/>
</dbReference>
<comment type="caution">
    <text evidence="2">The sequence shown here is derived from an EMBL/GenBank/DDBJ whole genome shotgun (WGS) entry which is preliminary data.</text>
</comment>
<dbReference type="GO" id="GO:0016787">
    <property type="term" value="F:hydrolase activity"/>
    <property type="evidence" value="ECO:0007669"/>
    <property type="project" value="UniProtKB-KW"/>
</dbReference>
<dbReference type="Proteomes" id="UP000317839">
    <property type="component" value="Unassembled WGS sequence"/>
</dbReference>
<dbReference type="InterPro" id="IPR015946">
    <property type="entry name" value="KH_dom-like_a/b"/>
</dbReference>
<dbReference type="PANTHER" id="PTHR39624:SF2">
    <property type="entry name" value="OSMC-LIKE PROTEIN"/>
    <property type="match status" value="1"/>
</dbReference>
<dbReference type="SUPFAM" id="SSF53474">
    <property type="entry name" value="alpha/beta-Hydrolases"/>
    <property type="match status" value="1"/>
</dbReference>
<feature type="domain" description="Serine aminopeptidase S33" evidence="1">
    <location>
        <begin position="49"/>
        <end position="141"/>
    </location>
</feature>